<dbReference type="AlphaFoldDB" id="A0AAD9ID79"/>
<keyword evidence="4" id="KW-1185">Reference proteome</keyword>
<comment type="caution">
    <text evidence="3">The sequence shown here is derived from an EMBL/GenBank/DDBJ whole genome shotgun (WGS) entry which is preliminary data.</text>
</comment>
<proteinExistence type="predicted"/>
<keyword evidence="2" id="KW-1133">Transmembrane helix</keyword>
<gene>
    <name evidence="3" type="ORF">QBZ16_001557</name>
</gene>
<keyword evidence="1" id="KW-0175">Coiled coil</keyword>
<evidence type="ECO:0000313" key="4">
    <source>
        <dbReference type="Proteomes" id="UP001255856"/>
    </source>
</evidence>
<keyword evidence="2" id="KW-0472">Membrane</keyword>
<organism evidence="3 4">
    <name type="scientific">Prototheca wickerhamii</name>
    <dbReference type="NCBI Taxonomy" id="3111"/>
    <lineage>
        <taxon>Eukaryota</taxon>
        <taxon>Viridiplantae</taxon>
        <taxon>Chlorophyta</taxon>
        <taxon>core chlorophytes</taxon>
        <taxon>Trebouxiophyceae</taxon>
        <taxon>Chlorellales</taxon>
        <taxon>Chlorellaceae</taxon>
        <taxon>Prototheca</taxon>
    </lineage>
</organism>
<feature type="coiled-coil region" evidence="1">
    <location>
        <begin position="68"/>
        <end position="95"/>
    </location>
</feature>
<keyword evidence="2" id="KW-0812">Transmembrane</keyword>
<feature type="transmembrane region" description="Helical" evidence="2">
    <location>
        <begin position="19"/>
        <end position="36"/>
    </location>
</feature>
<sequence length="95" mass="10628">MDPVAAWYRFRGRVSSLDLVLIGSAAAVLLGGLVILDEAFSGAWRAFNTGRLYEDVRAERHLRQLALLEKLRAERQRLESTATKVEEGAEDVERA</sequence>
<accession>A0AAD9ID79</accession>
<evidence type="ECO:0000256" key="2">
    <source>
        <dbReference type="SAM" id="Phobius"/>
    </source>
</evidence>
<dbReference type="Proteomes" id="UP001255856">
    <property type="component" value="Unassembled WGS sequence"/>
</dbReference>
<reference evidence="3" key="1">
    <citation type="submission" date="2021-01" db="EMBL/GenBank/DDBJ databases">
        <authorList>
            <person name="Eckstrom K.M.E."/>
        </authorList>
    </citation>
    <scope>NUCLEOTIDE SEQUENCE</scope>
    <source>
        <strain evidence="3">UVCC 0001</strain>
    </source>
</reference>
<name>A0AAD9ID79_PROWI</name>
<dbReference type="EMBL" id="JASFZW010000013">
    <property type="protein sequence ID" value="KAK2075816.1"/>
    <property type="molecule type" value="Genomic_DNA"/>
</dbReference>
<evidence type="ECO:0000256" key="1">
    <source>
        <dbReference type="SAM" id="Coils"/>
    </source>
</evidence>
<protein>
    <submittedName>
        <fullName evidence="3">Uncharacterized protein</fullName>
    </submittedName>
</protein>
<evidence type="ECO:0000313" key="3">
    <source>
        <dbReference type="EMBL" id="KAK2075816.1"/>
    </source>
</evidence>